<dbReference type="EMBL" id="JAACJK010000059">
    <property type="protein sequence ID" value="KAF5336134.1"/>
    <property type="molecule type" value="Genomic_DNA"/>
</dbReference>
<protein>
    <submittedName>
        <fullName evidence="1">Uncharacterized protein</fullName>
    </submittedName>
</protein>
<dbReference type="SUPFAM" id="SSF52047">
    <property type="entry name" value="RNI-like"/>
    <property type="match status" value="1"/>
</dbReference>
<dbReference type="Proteomes" id="UP000541558">
    <property type="component" value="Unassembled WGS sequence"/>
</dbReference>
<gene>
    <name evidence="1" type="ORF">D9611_006311</name>
</gene>
<evidence type="ECO:0000313" key="1">
    <source>
        <dbReference type="EMBL" id="KAF5336134.1"/>
    </source>
</evidence>
<organism evidence="1 2">
    <name type="scientific">Ephemerocybe angulata</name>
    <dbReference type="NCBI Taxonomy" id="980116"/>
    <lineage>
        <taxon>Eukaryota</taxon>
        <taxon>Fungi</taxon>
        <taxon>Dikarya</taxon>
        <taxon>Basidiomycota</taxon>
        <taxon>Agaricomycotina</taxon>
        <taxon>Agaricomycetes</taxon>
        <taxon>Agaricomycetidae</taxon>
        <taxon>Agaricales</taxon>
        <taxon>Agaricineae</taxon>
        <taxon>Psathyrellaceae</taxon>
        <taxon>Ephemerocybe</taxon>
    </lineage>
</organism>
<comment type="caution">
    <text evidence="1">The sequence shown here is derived from an EMBL/GenBank/DDBJ whole genome shotgun (WGS) entry which is preliminary data.</text>
</comment>
<dbReference type="AlphaFoldDB" id="A0A8H5FGP5"/>
<dbReference type="OrthoDB" id="10285095at2759"/>
<sequence length="416" mass="47350">MLPYELVEQVVLACAKEDIARISLAAKVFVDPAQTRLYERVRVAGPDECSQLLSLLQTSPHLAQKIKSFAYQGLCTDPPLQGIFLLLTKLKELELKERGVGVGRVSQATPDLESLLRLPTLEKLKLVRWRFQDEKGFTDLLANASPHCKHLTLDSPRIRNWGWPNQSLIDTTKVERLLSPTHLTIIDRENSDVILVPTRKFALLDLSCLRSLHLRTEQESHAGLSKVIQTLDASIQSLQLSPMNITDRCLPPVSFEGNSTLKYLTIDHSHTWFGFRNDHRTRAHASFEECTPMGYAGLVLATFNPAVNILEHLSLCFKRSPSDDLDSYEEQAFLSELARLIAVVAKTFPRLHRLEYSLIGLPSRSVKRLRKIVRRLWMDCRKGESCIVVSVANEPVYEYTEEADSDKREYSIFLWE</sequence>
<proteinExistence type="predicted"/>
<reference evidence="1 2" key="1">
    <citation type="journal article" date="2020" name="ISME J.">
        <title>Uncovering the hidden diversity of litter-decomposition mechanisms in mushroom-forming fungi.</title>
        <authorList>
            <person name="Floudas D."/>
            <person name="Bentzer J."/>
            <person name="Ahren D."/>
            <person name="Johansson T."/>
            <person name="Persson P."/>
            <person name="Tunlid A."/>
        </authorList>
    </citation>
    <scope>NUCLEOTIDE SEQUENCE [LARGE SCALE GENOMIC DNA]</scope>
    <source>
        <strain evidence="1 2">CBS 175.51</strain>
    </source>
</reference>
<accession>A0A8H5FGP5</accession>
<name>A0A8H5FGP5_9AGAR</name>
<dbReference type="Gene3D" id="3.80.10.10">
    <property type="entry name" value="Ribonuclease Inhibitor"/>
    <property type="match status" value="1"/>
</dbReference>
<evidence type="ECO:0000313" key="2">
    <source>
        <dbReference type="Proteomes" id="UP000541558"/>
    </source>
</evidence>
<dbReference type="InterPro" id="IPR032675">
    <property type="entry name" value="LRR_dom_sf"/>
</dbReference>
<keyword evidence="2" id="KW-1185">Reference proteome</keyword>